<comment type="subcellular location">
    <subcellularLocation>
        <location evidence="1">Virion</location>
    </subcellularLocation>
</comment>
<dbReference type="Pfam" id="PF01391">
    <property type="entry name" value="Collagen"/>
    <property type="match status" value="1"/>
</dbReference>
<protein>
    <submittedName>
        <fullName evidence="5">Pectate lyase</fullName>
    </submittedName>
</protein>
<sequence>MAEYFVVTANFLTMQERGGAPVPVSGRVEFTPTAHAYSSDSVFTQAARTGYVVGGVLYDSLDATTAGVRLVAPSPGVSPERFGYKVTTHLRDGEGRPAPYPCGFIHPTAGAVLNLAEQAPVPDPGSPSGWSARGPRGEAGPPGVQGERGLPGPQGDPGPPGPPGAPGQPGRDGGAFDDSKILRRIEALEAEPKQAAPAKSGYSVSVIDAPYGADPTGKADATAAIQAAVDAVYAAGGGAVRIPAGKYVVSYPFIKLKGFVQVIGDGDGTQILASDGTPITEKTGVFHTGTWNERALDPDLIHFGVSSVWIRAHRTGRNHQAAIPNLCGVLLNTDLGDSPAEPDAAPTMNNVKVWDMETGAAILGRDDQAMDVWNLKIRNTLQAGLVVGKPDGHPELVAKVAGGNGGADNQFFGLNVGGANQSQGGYAGVEVYTSQCTFVHSRVWFTHRAASWQQIYALPVASADGTDITAGAPQGENRAAQKDGSGWFIKGTKCIFTGCLAQENGGHGFLVYWGQNQLTNCRAESSSYRDTVHGSAREGDAADFYIANGGADGTIITGCISQKVGGRGTGARWAFYVETWFRGLTITGCAAKDVAGPAGSETGPVRWRSPQGDNVYIQVDTVFFTTRKAGAGLQGPKGDPGPKGADGVGVPQKLSIAGSELTLSPDGGTVTLPSTDLSSLVSRADALARRVEALEARPQGGGGGGAVMKPRKRYGLTWEARDTTNVNGNGNNALLRHFLEFDPNTGLGIVHLDFTIQAGKIPSGSLFSIPDTGPVASSLVEMQSVTPGGGGIWIEKGSRQVQTDRISTPGRYILNIVGFFEEK</sequence>
<keyword evidence="5" id="KW-0456">Lyase</keyword>
<reference evidence="5" key="1">
    <citation type="journal article" date="2021" name="Proc. Natl. Acad. Sci. U.S.A.">
        <title>A Catalog of Tens of Thousands of Viruses from Human Metagenomes Reveals Hidden Associations with Chronic Diseases.</title>
        <authorList>
            <person name="Tisza M.J."/>
            <person name="Buck C.B."/>
        </authorList>
    </citation>
    <scope>NUCLEOTIDE SEQUENCE</scope>
    <source>
        <strain evidence="5">Ctw4b6</strain>
    </source>
</reference>
<evidence type="ECO:0000259" key="4">
    <source>
        <dbReference type="Pfam" id="PF12708"/>
    </source>
</evidence>
<feature type="compositionally biased region" description="Low complexity" evidence="3">
    <location>
        <begin position="132"/>
        <end position="153"/>
    </location>
</feature>
<feature type="domain" description="Rhamnogalacturonase A/B/Epimerase-like pectate lyase" evidence="4">
    <location>
        <begin position="211"/>
        <end position="277"/>
    </location>
</feature>
<feature type="region of interest" description="Disordered" evidence="3">
    <location>
        <begin position="118"/>
        <end position="176"/>
    </location>
</feature>
<proteinExistence type="predicted"/>
<evidence type="ECO:0000256" key="3">
    <source>
        <dbReference type="SAM" id="MobiDB-lite"/>
    </source>
</evidence>
<dbReference type="EMBL" id="BK015628">
    <property type="protein sequence ID" value="DAE16621.1"/>
    <property type="molecule type" value="Genomic_DNA"/>
</dbReference>
<organism evidence="5">
    <name type="scientific">Myoviridae sp. ctw4b6</name>
    <dbReference type="NCBI Taxonomy" id="2825206"/>
    <lineage>
        <taxon>Viruses</taxon>
        <taxon>Duplodnaviria</taxon>
        <taxon>Heunggongvirae</taxon>
        <taxon>Uroviricota</taxon>
        <taxon>Caudoviricetes</taxon>
    </lineage>
</organism>
<dbReference type="InterPro" id="IPR011050">
    <property type="entry name" value="Pectin_lyase_fold/virulence"/>
</dbReference>
<evidence type="ECO:0000256" key="2">
    <source>
        <dbReference type="ARBA" id="ARBA00022844"/>
    </source>
</evidence>
<dbReference type="InterPro" id="IPR008160">
    <property type="entry name" value="Collagen"/>
</dbReference>
<dbReference type="GO" id="GO:0019058">
    <property type="term" value="P:viral life cycle"/>
    <property type="evidence" value="ECO:0007669"/>
    <property type="project" value="UniProtKB-ARBA"/>
</dbReference>
<dbReference type="GO" id="GO:0044423">
    <property type="term" value="C:virion component"/>
    <property type="evidence" value="ECO:0007669"/>
    <property type="project" value="UniProtKB-KW"/>
</dbReference>
<feature type="compositionally biased region" description="Pro residues" evidence="3">
    <location>
        <begin position="154"/>
        <end position="166"/>
    </location>
</feature>
<keyword evidence="2" id="KW-0946">Virion</keyword>
<dbReference type="InterPro" id="IPR024535">
    <property type="entry name" value="RHGA/B-epi-like_pectate_lyase"/>
</dbReference>
<dbReference type="GO" id="GO:0051701">
    <property type="term" value="P:biological process involved in interaction with host"/>
    <property type="evidence" value="ECO:0007669"/>
    <property type="project" value="UniProtKB-ARBA"/>
</dbReference>
<evidence type="ECO:0000313" key="5">
    <source>
        <dbReference type="EMBL" id="DAE16621.1"/>
    </source>
</evidence>
<evidence type="ECO:0000256" key="1">
    <source>
        <dbReference type="ARBA" id="ARBA00004328"/>
    </source>
</evidence>
<accession>A0A8S5QCW9</accession>
<dbReference type="GO" id="GO:0016829">
    <property type="term" value="F:lyase activity"/>
    <property type="evidence" value="ECO:0007669"/>
    <property type="project" value="UniProtKB-KW"/>
</dbReference>
<name>A0A8S5QCW9_9CAUD</name>
<dbReference type="InterPro" id="IPR012334">
    <property type="entry name" value="Pectin_lyas_fold"/>
</dbReference>
<dbReference type="SUPFAM" id="SSF51126">
    <property type="entry name" value="Pectin lyase-like"/>
    <property type="match status" value="1"/>
</dbReference>
<dbReference type="Pfam" id="PF12708">
    <property type="entry name" value="Pect-lyase_RHGA_epim"/>
    <property type="match status" value="1"/>
</dbReference>
<dbReference type="Gene3D" id="2.160.20.10">
    <property type="entry name" value="Single-stranded right-handed beta-helix, Pectin lyase-like"/>
    <property type="match status" value="1"/>
</dbReference>